<dbReference type="InterPro" id="IPR014776">
    <property type="entry name" value="4pyrrole_Mease_sub2"/>
</dbReference>
<dbReference type="Gene3D" id="3.40.1010.10">
    <property type="entry name" value="Cobalt-precorrin-4 Transmethylase, Domain 1"/>
    <property type="match status" value="1"/>
</dbReference>
<evidence type="ECO:0000256" key="4">
    <source>
        <dbReference type="ARBA" id="ARBA00022603"/>
    </source>
</evidence>
<dbReference type="PANTHER" id="PTHR43467:SF2">
    <property type="entry name" value="COBALT-PRECORRIN-2 C(20)-METHYLTRANSFERASE"/>
    <property type="match status" value="1"/>
</dbReference>
<dbReference type="Pfam" id="PF00590">
    <property type="entry name" value="TP_methylase"/>
    <property type="match status" value="1"/>
</dbReference>
<dbReference type="InterPro" id="IPR035996">
    <property type="entry name" value="4pyrrol_Methylase_sf"/>
</dbReference>
<dbReference type="EC" id="2.1.1.151" evidence="7"/>
<keyword evidence="3" id="KW-0169">Cobalamin biosynthesis</keyword>
<keyword evidence="6" id="KW-0949">S-adenosyl-L-methionine</keyword>
<evidence type="ECO:0000313" key="9">
    <source>
        <dbReference type="EMBL" id="SFF76171.1"/>
    </source>
</evidence>
<dbReference type="NCBIfam" id="TIGR01467">
    <property type="entry name" value="cobI_cbiL"/>
    <property type="match status" value="1"/>
</dbReference>
<dbReference type="UniPathway" id="UPA00148"/>
<dbReference type="RefSeq" id="WP_027639848.1">
    <property type="nucleotide sequence ID" value="NZ_BAAACD010000005.1"/>
</dbReference>
<dbReference type="GO" id="GO:0030788">
    <property type="term" value="F:precorrin-2 C20-methyltransferase activity"/>
    <property type="evidence" value="ECO:0007669"/>
    <property type="project" value="InterPro"/>
</dbReference>
<dbReference type="InterPro" id="IPR014777">
    <property type="entry name" value="4pyrrole_Mease_sub1"/>
</dbReference>
<evidence type="ECO:0000256" key="7">
    <source>
        <dbReference type="PIRNR" id="PIRNR036427"/>
    </source>
</evidence>
<dbReference type="OrthoDB" id="9804789at2"/>
<evidence type="ECO:0000256" key="5">
    <source>
        <dbReference type="ARBA" id="ARBA00022679"/>
    </source>
</evidence>
<comment type="similarity">
    <text evidence="2 7">Belongs to the precorrin methyltransferase family.</text>
</comment>
<dbReference type="InterPro" id="IPR000878">
    <property type="entry name" value="4pyrrol_Mease"/>
</dbReference>
<reference evidence="9 10" key="1">
    <citation type="submission" date="2016-10" db="EMBL/GenBank/DDBJ databases">
        <authorList>
            <person name="de Groot N.N."/>
        </authorList>
    </citation>
    <scope>NUCLEOTIDE SEQUENCE [LARGE SCALE GENOMIC DNA]</scope>
    <source>
        <strain evidence="9 10">NLAE-zl-G419</strain>
    </source>
</reference>
<evidence type="ECO:0000259" key="8">
    <source>
        <dbReference type="Pfam" id="PF00590"/>
    </source>
</evidence>
<dbReference type="CDD" id="cd11645">
    <property type="entry name" value="Precorrin_2_C20_MT"/>
    <property type="match status" value="1"/>
</dbReference>
<dbReference type="GO" id="GO:0009236">
    <property type="term" value="P:cobalamin biosynthetic process"/>
    <property type="evidence" value="ECO:0007669"/>
    <property type="project" value="UniProtKB-UniRule"/>
</dbReference>
<dbReference type="Proteomes" id="UP000182135">
    <property type="component" value="Unassembled WGS sequence"/>
</dbReference>
<keyword evidence="4 9" id="KW-0489">Methyltransferase</keyword>
<dbReference type="EMBL" id="FOOE01000009">
    <property type="protein sequence ID" value="SFF76171.1"/>
    <property type="molecule type" value="Genomic_DNA"/>
</dbReference>
<comment type="catalytic activity">
    <reaction evidence="7">
        <text>Co-precorrin-2 + S-adenosyl-L-methionine = Co-precorrin-3 + S-adenosyl-L-homocysteine + H(+)</text>
        <dbReference type="Rhea" id="RHEA:17997"/>
        <dbReference type="ChEBI" id="CHEBI:15378"/>
        <dbReference type="ChEBI" id="CHEBI:57856"/>
        <dbReference type="ChEBI" id="CHEBI:59789"/>
        <dbReference type="ChEBI" id="CHEBI:60053"/>
        <dbReference type="ChEBI" id="CHEBI:60060"/>
        <dbReference type="EC" id="2.1.1.151"/>
    </reaction>
</comment>
<evidence type="ECO:0000256" key="6">
    <source>
        <dbReference type="ARBA" id="ARBA00022691"/>
    </source>
</evidence>
<dbReference type="STRING" id="1529.SAMN04487885_109107"/>
<dbReference type="GO" id="GO:0032259">
    <property type="term" value="P:methylation"/>
    <property type="evidence" value="ECO:0007669"/>
    <property type="project" value="UniProtKB-KW"/>
</dbReference>
<dbReference type="InterPro" id="IPR012382">
    <property type="entry name" value="CobI/CbiL"/>
</dbReference>
<comment type="function">
    <text evidence="7">Methylates cobalt-precorrin-2 at the C-20 position to produce cobalt-precorrin-3A in the anaerobic cobalamin biosynthesis pathway.</text>
</comment>
<keyword evidence="5 9" id="KW-0808">Transferase</keyword>
<dbReference type="PIRSF" id="PIRSF036427">
    <property type="entry name" value="Precrrn-2_mtase"/>
    <property type="match status" value="1"/>
</dbReference>
<comment type="pathway">
    <text evidence="1">Cofactor biosynthesis; adenosylcobalamin biosynthesis.</text>
</comment>
<keyword evidence="10" id="KW-1185">Reference proteome</keyword>
<dbReference type="PANTHER" id="PTHR43467">
    <property type="entry name" value="COBALT-PRECORRIN-2 C(20)-METHYLTRANSFERASE"/>
    <property type="match status" value="1"/>
</dbReference>
<dbReference type="SUPFAM" id="SSF53790">
    <property type="entry name" value="Tetrapyrrole methylase"/>
    <property type="match status" value="1"/>
</dbReference>
<evidence type="ECO:0000256" key="3">
    <source>
        <dbReference type="ARBA" id="ARBA00022573"/>
    </source>
</evidence>
<evidence type="ECO:0000256" key="2">
    <source>
        <dbReference type="ARBA" id="ARBA00005879"/>
    </source>
</evidence>
<dbReference type="InterPro" id="IPR006364">
    <property type="entry name" value="CobI/CbiL/CobIJ_dom"/>
</dbReference>
<accession>A0A1I2LGB3</accession>
<protein>
    <recommendedName>
        <fullName evidence="7">Cobalt-precorrin-2 C(20)-methyltransferase</fullName>
        <ecNumber evidence="7">2.1.1.151</ecNumber>
    </recommendedName>
</protein>
<dbReference type="AlphaFoldDB" id="A0A1I2LGB3"/>
<name>A0A1I2LGB3_9CLOT</name>
<dbReference type="eggNOG" id="COG2243">
    <property type="taxonomic scope" value="Bacteria"/>
</dbReference>
<feature type="domain" description="Tetrapyrrole methylase" evidence="8">
    <location>
        <begin position="5"/>
        <end position="206"/>
    </location>
</feature>
<evidence type="ECO:0000313" key="10">
    <source>
        <dbReference type="Proteomes" id="UP000182135"/>
    </source>
</evidence>
<proteinExistence type="inferred from homology"/>
<dbReference type="Gene3D" id="3.30.950.10">
    <property type="entry name" value="Methyltransferase, Cobalt-precorrin-4 Transmethylase, Domain 2"/>
    <property type="match status" value="1"/>
</dbReference>
<dbReference type="GO" id="GO:0043781">
    <property type="term" value="F:cobalt-factor II C20-methyltransferase activity"/>
    <property type="evidence" value="ECO:0007669"/>
    <property type="project" value="UniProtKB-EC"/>
</dbReference>
<evidence type="ECO:0000256" key="1">
    <source>
        <dbReference type="ARBA" id="ARBA00004953"/>
    </source>
</evidence>
<sequence length="228" mass="24861">MSGILYGVGVGPGDKKFLTLDAVEKLKNADIIAVPDTGGEKTAMNIVSEFIQGKEILYCNMPMTRDEAKLKEGHESSADSIIHKLDEGLNVAFITLGDPTVYSTYMYVHRIVVARGYKAEIISGIPSFCAAAASLNISLCDKSEHLHIIPASYEGTEELLNIKGNKVLMKSGKSLSKVKATLKNMGYGSSCKMVECCSMKNEKTYESLNDIPEESSYFSIIIVKGDRK</sequence>
<gene>
    <name evidence="9" type="ORF">SAMN04487885_109107</name>
</gene>
<organism evidence="9 10">
    <name type="scientific">Clostridium cadaveris</name>
    <dbReference type="NCBI Taxonomy" id="1529"/>
    <lineage>
        <taxon>Bacteria</taxon>
        <taxon>Bacillati</taxon>
        <taxon>Bacillota</taxon>
        <taxon>Clostridia</taxon>
        <taxon>Eubacteriales</taxon>
        <taxon>Clostridiaceae</taxon>
        <taxon>Clostridium</taxon>
    </lineage>
</organism>
<comment type="subunit">
    <text evidence="7">Homodimer.</text>
</comment>